<proteinExistence type="predicted"/>
<sequence>MEIQTLNLPKGHCPSTSHTPRDQVGEVFVNIKVSKSIKNIYEKNGRTNRKRVNGNTHKNVEDSGGRCETQGGRLQNELKCCSYPKLWSEIVIRFR</sequence>
<feature type="region of interest" description="Disordered" evidence="1">
    <location>
        <begin position="48"/>
        <end position="68"/>
    </location>
</feature>
<evidence type="ECO:0000256" key="1">
    <source>
        <dbReference type="SAM" id="MobiDB-lite"/>
    </source>
</evidence>
<protein>
    <submittedName>
        <fullName evidence="2">Putative ovule protein</fullName>
    </submittedName>
</protein>
<feature type="region of interest" description="Disordered" evidence="1">
    <location>
        <begin position="1"/>
        <end position="21"/>
    </location>
</feature>
<name>A0A0V0H8J9_SOLCH</name>
<accession>A0A0V0H8J9</accession>
<dbReference type="AlphaFoldDB" id="A0A0V0H8J9"/>
<reference evidence="2" key="1">
    <citation type="submission" date="2015-12" db="EMBL/GenBank/DDBJ databases">
        <title>Gene expression during late stages of embryo sac development: a critical building block for successful pollen-pistil interactions.</title>
        <authorList>
            <person name="Liu Y."/>
            <person name="Joly V."/>
            <person name="Sabar M."/>
            <person name="Matton D.P."/>
        </authorList>
    </citation>
    <scope>NUCLEOTIDE SEQUENCE</scope>
</reference>
<dbReference type="EMBL" id="GEDG01023460">
    <property type="protein sequence ID" value="JAP16722.1"/>
    <property type="molecule type" value="Transcribed_RNA"/>
</dbReference>
<evidence type="ECO:0000313" key="2">
    <source>
        <dbReference type="EMBL" id="JAP16722.1"/>
    </source>
</evidence>
<organism evidence="2">
    <name type="scientific">Solanum chacoense</name>
    <name type="common">Chaco potato</name>
    <dbReference type="NCBI Taxonomy" id="4108"/>
    <lineage>
        <taxon>Eukaryota</taxon>
        <taxon>Viridiplantae</taxon>
        <taxon>Streptophyta</taxon>
        <taxon>Embryophyta</taxon>
        <taxon>Tracheophyta</taxon>
        <taxon>Spermatophyta</taxon>
        <taxon>Magnoliopsida</taxon>
        <taxon>eudicotyledons</taxon>
        <taxon>Gunneridae</taxon>
        <taxon>Pentapetalae</taxon>
        <taxon>asterids</taxon>
        <taxon>lamiids</taxon>
        <taxon>Solanales</taxon>
        <taxon>Solanaceae</taxon>
        <taxon>Solanoideae</taxon>
        <taxon>Solaneae</taxon>
        <taxon>Solanum</taxon>
    </lineage>
</organism>